<dbReference type="AlphaFoldDB" id="A0A934MN74"/>
<evidence type="ECO:0000313" key="3">
    <source>
        <dbReference type="EMBL" id="MBJ3786481.1"/>
    </source>
</evidence>
<comment type="caution">
    <text evidence="3">The sequence shown here is derived from an EMBL/GenBank/DDBJ whole genome shotgun (WGS) entry which is preliminary data.</text>
</comment>
<keyword evidence="4" id="KW-1185">Reference proteome</keyword>
<dbReference type="InterPro" id="IPR012495">
    <property type="entry name" value="TadE-like_dom"/>
</dbReference>
<dbReference type="Pfam" id="PF07811">
    <property type="entry name" value="TadE"/>
    <property type="match status" value="1"/>
</dbReference>
<evidence type="ECO:0000313" key="4">
    <source>
        <dbReference type="Proteomes" id="UP000602124"/>
    </source>
</evidence>
<organism evidence="3 4">
    <name type="scientific">Devosia sediminis</name>
    <dbReference type="NCBI Taxonomy" id="2798801"/>
    <lineage>
        <taxon>Bacteria</taxon>
        <taxon>Pseudomonadati</taxon>
        <taxon>Pseudomonadota</taxon>
        <taxon>Alphaproteobacteria</taxon>
        <taxon>Hyphomicrobiales</taxon>
        <taxon>Devosiaceae</taxon>
        <taxon>Devosia</taxon>
    </lineage>
</organism>
<keyword evidence="1" id="KW-0812">Transmembrane</keyword>
<evidence type="ECO:0000256" key="1">
    <source>
        <dbReference type="SAM" id="Phobius"/>
    </source>
</evidence>
<gene>
    <name evidence="3" type="ORF">JEQ47_17280</name>
</gene>
<accession>A0A934MN74</accession>
<dbReference type="RefSeq" id="WP_198877666.1">
    <property type="nucleotide sequence ID" value="NZ_JAEKMH010000004.1"/>
</dbReference>
<proteinExistence type="predicted"/>
<keyword evidence="1" id="KW-0472">Membrane</keyword>
<evidence type="ECO:0000259" key="2">
    <source>
        <dbReference type="Pfam" id="PF07811"/>
    </source>
</evidence>
<feature type="transmembrane region" description="Helical" evidence="1">
    <location>
        <begin position="21"/>
        <end position="42"/>
    </location>
</feature>
<sequence>MMRRFLARFTRREDGVSAIEFALFAPIFLLILAAATDFGALIHTRSQLEAALSNATSFAMASGQQMTVDNAASLALNSAKVLIGQAGTDAGASIVVNNGPSATYTEKLYGQSGQAAPAAQCYCPSRDGAAVRWGSPVSCSTPCSNGGFAGKFVALSVTVGYRPLFVDYGLTENGVISLSALARLQ</sequence>
<feature type="domain" description="TadE-like" evidence="2">
    <location>
        <begin position="15"/>
        <end position="55"/>
    </location>
</feature>
<dbReference type="EMBL" id="JAEKMH010000004">
    <property type="protein sequence ID" value="MBJ3786481.1"/>
    <property type="molecule type" value="Genomic_DNA"/>
</dbReference>
<reference evidence="3" key="1">
    <citation type="submission" date="2020-12" db="EMBL/GenBank/DDBJ databases">
        <title>Devosia sp. MSA67 isolated from Mo River.</title>
        <authorList>
            <person name="Ma F."/>
            <person name="Zi Z."/>
        </authorList>
    </citation>
    <scope>NUCLEOTIDE SEQUENCE</scope>
    <source>
        <strain evidence="3">MSA67</strain>
    </source>
</reference>
<dbReference type="Proteomes" id="UP000602124">
    <property type="component" value="Unassembled WGS sequence"/>
</dbReference>
<keyword evidence="1" id="KW-1133">Transmembrane helix</keyword>
<protein>
    <submittedName>
        <fullName evidence="3">Pilus assembly protein</fullName>
    </submittedName>
</protein>
<name>A0A934MN74_9HYPH</name>